<accession>S3DP80</accession>
<dbReference type="KEGG" id="glz:GLAREA_09378"/>
<dbReference type="HOGENOM" id="CLU_1610899_0_0_1"/>
<keyword evidence="1" id="KW-1133">Transmembrane helix</keyword>
<keyword evidence="3" id="KW-1185">Reference proteome</keyword>
<reference evidence="2 3" key="1">
    <citation type="journal article" date="2013" name="BMC Genomics">
        <title>Genomics-driven discovery of the pneumocandin biosynthetic gene cluster in the fungus Glarea lozoyensis.</title>
        <authorList>
            <person name="Chen L."/>
            <person name="Yue Q."/>
            <person name="Zhang X."/>
            <person name="Xiang M."/>
            <person name="Wang C."/>
            <person name="Li S."/>
            <person name="Che Y."/>
            <person name="Ortiz-Lopez F.J."/>
            <person name="Bills G.F."/>
            <person name="Liu X."/>
            <person name="An Z."/>
        </authorList>
    </citation>
    <scope>NUCLEOTIDE SEQUENCE [LARGE SCALE GENOMIC DNA]</scope>
    <source>
        <strain evidence="3">ATCC 20868 / MF5171</strain>
    </source>
</reference>
<keyword evidence="1" id="KW-0812">Transmembrane</keyword>
<dbReference type="OrthoDB" id="10448315at2759"/>
<evidence type="ECO:0000313" key="2">
    <source>
        <dbReference type="EMBL" id="EPE28258.1"/>
    </source>
</evidence>
<name>S3DP80_GLAL2</name>
<protein>
    <recommendedName>
        <fullName evidence="4">Transmembrane protein</fullName>
    </recommendedName>
</protein>
<dbReference type="RefSeq" id="XP_008084166.1">
    <property type="nucleotide sequence ID" value="XM_008085975.1"/>
</dbReference>
<gene>
    <name evidence="2" type="ORF">GLAREA_09378</name>
</gene>
<dbReference type="GeneID" id="19468426"/>
<feature type="transmembrane region" description="Helical" evidence="1">
    <location>
        <begin position="40"/>
        <end position="63"/>
    </location>
</feature>
<feature type="transmembrane region" description="Helical" evidence="1">
    <location>
        <begin position="121"/>
        <end position="139"/>
    </location>
</feature>
<evidence type="ECO:0000313" key="3">
    <source>
        <dbReference type="Proteomes" id="UP000016922"/>
    </source>
</evidence>
<dbReference type="Proteomes" id="UP000016922">
    <property type="component" value="Unassembled WGS sequence"/>
</dbReference>
<dbReference type="AlphaFoldDB" id="S3DP80"/>
<keyword evidence="1" id="KW-0472">Membrane</keyword>
<sequence>MAQELQHDNKATEMGASPILVQFWSTMTSILSDHEVWRCFFYLLALISISHFILNLILSKVSIIRPLFTKIHTMLSDDKEYLKIMYIILFWICWNLESAAEVYLGRNKNVAPGSWLERGELIIGGICVVWYPFQAYWTVKLHLCRRKRLAGETGVGKKKVGGEGV</sequence>
<evidence type="ECO:0000256" key="1">
    <source>
        <dbReference type="SAM" id="Phobius"/>
    </source>
</evidence>
<evidence type="ECO:0008006" key="4">
    <source>
        <dbReference type="Google" id="ProtNLM"/>
    </source>
</evidence>
<feature type="transmembrane region" description="Helical" evidence="1">
    <location>
        <begin position="84"/>
        <end position="105"/>
    </location>
</feature>
<proteinExistence type="predicted"/>
<dbReference type="EMBL" id="KE145368">
    <property type="protein sequence ID" value="EPE28258.1"/>
    <property type="molecule type" value="Genomic_DNA"/>
</dbReference>
<organism evidence="2 3">
    <name type="scientific">Glarea lozoyensis (strain ATCC 20868 / MF5171)</name>
    <dbReference type="NCBI Taxonomy" id="1116229"/>
    <lineage>
        <taxon>Eukaryota</taxon>
        <taxon>Fungi</taxon>
        <taxon>Dikarya</taxon>
        <taxon>Ascomycota</taxon>
        <taxon>Pezizomycotina</taxon>
        <taxon>Leotiomycetes</taxon>
        <taxon>Helotiales</taxon>
        <taxon>Helotiaceae</taxon>
        <taxon>Glarea</taxon>
    </lineage>
</organism>